<keyword evidence="4 7" id="KW-1133">Transmembrane helix</keyword>
<comment type="caution">
    <text evidence="10">The sequence shown here is derived from an EMBL/GenBank/DDBJ whole genome shotgun (WGS) entry which is preliminary data.</text>
</comment>
<feature type="transmembrane region" description="Helical" evidence="7">
    <location>
        <begin position="757"/>
        <end position="779"/>
    </location>
</feature>
<keyword evidence="11" id="KW-1185">Reference proteome</keyword>
<dbReference type="InterPro" id="IPR003838">
    <property type="entry name" value="ABC3_permease_C"/>
</dbReference>
<dbReference type="RefSeq" id="WP_186858938.1">
    <property type="nucleotide sequence ID" value="NZ_JACOON010000008.1"/>
</dbReference>
<evidence type="ECO:0000256" key="4">
    <source>
        <dbReference type="ARBA" id="ARBA00022989"/>
    </source>
</evidence>
<evidence type="ECO:0000259" key="8">
    <source>
        <dbReference type="Pfam" id="PF02687"/>
    </source>
</evidence>
<evidence type="ECO:0000256" key="1">
    <source>
        <dbReference type="ARBA" id="ARBA00004651"/>
    </source>
</evidence>
<evidence type="ECO:0000313" key="10">
    <source>
        <dbReference type="EMBL" id="MBC5649488.1"/>
    </source>
</evidence>
<dbReference type="PANTHER" id="PTHR30287">
    <property type="entry name" value="MEMBRANE COMPONENT OF PREDICTED ABC SUPERFAMILY METABOLITE UPTAKE TRANSPORTER"/>
    <property type="match status" value="1"/>
</dbReference>
<evidence type="ECO:0000256" key="6">
    <source>
        <dbReference type="SAM" id="Coils"/>
    </source>
</evidence>
<evidence type="ECO:0000256" key="3">
    <source>
        <dbReference type="ARBA" id="ARBA00022692"/>
    </source>
</evidence>
<reference evidence="10 11" key="1">
    <citation type="submission" date="2020-08" db="EMBL/GenBank/DDBJ databases">
        <title>Genome public.</title>
        <authorList>
            <person name="Liu C."/>
            <person name="Sun Q."/>
        </authorList>
    </citation>
    <scope>NUCLEOTIDE SEQUENCE [LARGE SCALE GENOMIC DNA]</scope>
    <source>
        <strain evidence="10 11">NSJ-35</strain>
    </source>
</reference>
<keyword evidence="2" id="KW-1003">Cell membrane</keyword>
<feature type="domain" description="ABC3 transporter permease C-terminal" evidence="8">
    <location>
        <begin position="1066"/>
        <end position="1181"/>
    </location>
</feature>
<proteinExistence type="predicted"/>
<protein>
    <submittedName>
        <fullName evidence="10">FtsX-like permease family protein</fullName>
    </submittedName>
</protein>
<name>A0ABR7EIA8_9FIRM</name>
<sequence>MKSKLVKETLCEIWRSRNRFFSILGIVALGVGFFAGVKASCPDMKLTMERYYEDTALADVHLVSTYGFNDNDLAAIRKDYDIRAMMPAYSTDAFVDVGNRADTIVKVLSLDSENLNNPGTLNKPVLQEGRLPEKAGECVVEKNIHSPEEFQIGNTIKLIAGKEDEEIEDTLAQDIFTIVGIVESPQYISFDRGKTQIGDGEIDTFIMIPEGDFKLDVYTDVYLTLGSAQGLSPFEQPYRDEVEQAVKRFEQTAETREQERYDEIVSEAQEKIGNAKKELADGEQKQTAELAGARQKLDAAQAEFLTGRAELDQNRNEYDMQIAAAQEKLNAARQKLEDGQAQYEAGLAEYEDGMRRYEDGLQEYTQSLADFEDQKAAALKELHSLEQQRDILKKQVGDGQEQISEGRSLTAGISNVAAAYENDSAADLSQLPPDVAAVIDGAGTLDAMIPPGTLPAGTTVKEMLEQYVLTPPDSPMKGILKSGIYQVVDGVNSYLDTQEQQLVPAKEGLAKLEQGISDGYAQLDDAQQKLDEARQTLDATRVQLDDAQQELDTAKAQLASGTAELAAGRAEFAAQKKTGSQALADAEAQLADGQAALDQARADYDEGKRESDEKLADARREIADAEAQLADVQKPVWYVWDRDDNPGYSSYQDDAEKVDAVAQVFPVFFILVAALVCLTTMTRMVEEQRTQIGTLKALGYTNRAIMAKYLWYAIAASLIGSIAGLAVGFTLFPTTIIHAYQLRYFMPEPITPFRWDYAVWCTVAAVLVTGISAWAAGYAELKEQPAQLMRPKAPPSGKRVLLEKWTWLWNKLNFTQKVTARNLFRYKKRVLMTVVGIAGCTALMLTGFGLQYSVGAIVPKQFGEIFIYDAMGAMNSNITPEETGTVRQKLAETPGIAEDMMLLYQGMDAGTGKNKASVTAFVPEDPDGLGDYITLRTREGHTPLSLSDDGAVVNEKLAKLLGLKEGSAFTLETTDGTEAEVRVSGITENYAMNYVYMSPAYYRQIFGAEPVVNTFLFNTEDSADLSRLSETILGYDNIQGISYAESSVTQFSDIADSLGSIVLVLIMSAGLLAFIVMYNLVNINVTERIRELATIKVLGFYDKEVSAYIYRENNISAVIGMLAGLVGGIFLEKFVIQTAEVDIVMFAPEIPWTAFLYAGALTMAFTFIVNFVLHFKLKKINMVESMKSIE</sequence>
<feature type="transmembrane region" description="Helical" evidence="7">
    <location>
        <begin position="709"/>
        <end position="737"/>
    </location>
</feature>
<dbReference type="Gene3D" id="1.10.287.1490">
    <property type="match status" value="1"/>
</dbReference>
<evidence type="ECO:0000259" key="9">
    <source>
        <dbReference type="Pfam" id="PF12704"/>
    </source>
</evidence>
<evidence type="ECO:0000256" key="7">
    <source>
        <dbReference type="SAM" id="Phobius"/>
    </source>
</evidence>
<dbReference type="EMBL" id="JACOON010000008">
    <property type="protein sequence ID" value="MBC5649488.1"/>
    <property type="molecule type" value="Genomic_DNA"/>
</dbReference>
<feature type="transmembrane region" description="Helical" evidence="7">
    <location>
        <begin position="20"/>
        <end position="37"/>
    </location>
</feature>
<feature type="coiled-coil region" evidence="6">
    <location>
        <begin position="516"/>
        <end position="635"/>
    </location>
</feature>
<dbReference type="PANTHER" id="PTHR30287:SF1">
    <property type="entry name" value="INNER MEMBRANE PROTEIN"/>
    <property type="match status" value="1"/>
</dbReference>
<organism evidence="10 11">
    <name type="scientific">Christensenella tenuis</name>
    <dbReference type="NCBI Taxonomy" id="2763033"/>
    <lineage>
        <taxon>Bacteria</taxon>
        <taxon>Bacillati</taxon>
        <taxon>Bacillota</taxon>
        <taxon>Clostridia</taxon>
        <taxon>Christensenellales</taxon>
        <taxon>Christensenellaceae</taxon>
        <taxon>Christensenella</taxon>
    </lineage>
</organism>
<feature type="transmembrane region" description="Helical" evidence="7">
    <location>
        <begin position="1115"/>
        <end position="1136"/>
    </location>
</feature>
<evidence type="ECO:0000256" key="5">
    <source>
        <dbReference type="ARBA" id="ARBA00023136"/>
    </source>
</evidence>
<dbReference type="Gene3D" id="6.10.250.2200">
    <property type="match status" value="1"/>
</dbReference>
<keyword evidence="6" id="KW-0175">Coiled coil</keyword>
<comment type="subcellular location">
    <subcellularLocation>
        <location evidence="1">Cell membrane</location>
        <topology evidence="1">Multi-pass membrane protein</topology>
    </subcellularLocation>
</comment>
<evidence type="ECO:0000313" key="11">
    <source>
        <dbReference type="Proteomes" id="UP000606889"/>
    </source>
</evidence>
<feature type="transmembrane region" description="Helical" evidence="7">
    <location>
        <begin position="1156"/>
        <end position="1177"/>
    </location>
</feature>
<evidence type="ECO:0000256" key="2">
    <source>
        <dbReference type="ARBA" id="ARBA00022475"/>
    </source>
</evidence>
<feature type="domain" description="MacB-like periplasmic core" evidence="9">
    <location>
        <begin position="833"/>
        <end position="1032"/>
    </location>
</feature>
<dbReference type="Proteomes" id="UP000606889">
    <property type="component" value="Unassembled WGS sequence"/>
</dbReference>
<feature type="transmembrane region" description="Helical" evidence="7">
    <location>
        <begin position="660"/>
        <end position="681"/>
    </location>
</feature>
<feature type="coiled-coil region" evidence="6">
    <location>
        <begin position="239"/>
        <end position="402"/>
    </location>
</feature>
<feature type="domain" description="ABC3 transporter permease C-terminal" evidence="8">
    <location>
        <begin position="664"/>
        <end position="782"/>
    </location>
</feature>
<gene>
    <name evidence="10" type="ORF">H8S18_14160</name>
</gene>
<dbReference type="InterPro" id="IPR038766">
    <property type="entry name" value="Membrane_comp_ABC_pdt"/>
</dbReference>
<dbReference type="InterPro" id="IPR025857">
    <property type="entry name" value="MacB_PCD"/>
</dbReference>
<keyword evidence="3 7" id="KW-0812">Transmembrane</keyword>
<feature type="transmembrane region" description="Helical" evidence="7">
    <location>
        <begin position="1058"/>
        <end position="1081"/>
    </location>
</feature>
<keyword evidence="5 7" id="KW-0472">Membrane</keyword>
<accession>A0ABR7EIA8</accession>
<dbReference type="Pfam" id="PF02687">
    <property type="entry name" value="FtsX"/>
    <property type="match status" value="2"/>
</dbReference>
<feature type="transmembrane region" description="Helical" evidence="7">
    <location>
        <begin position="830"/>
        <end position="850"/>
    </location>
</feature>
<dbReference type="Pfam" id="PF12704">
    <property type="entry name" value="MacB_PCD"/>
    <property type="match status" value="1"/>
</dbReference>